<reference evidence="5" key="1">
    <citation type="submission" date="2016-10" db="EMBL/GenBank/DDBJ databases">
        <authorList>
            <person name="Varghese N."/>
            <person name="Submissions S."/>
        </authorList>
    </citation>
    <scope>NUCLEOTIDE SEQUENCE [LARGE SCALE GENOMIC DNA]</scope>
    <source>
        <strain evidence="5">CGMCC 1.12397</strain>
    </source>
</reference>
<reference evidence="4" key="2">
    <citation type="submission" date="2016-10" db="EMBL/GenBank/DDBJ databases">
        <authorList>
            <person name="de Groot N.N."/>
        </authorList>
    </citation>
    <scope>NUCLEOTIDE SEQUENCE [LARGE SCALE GENOMIC DNA]</scope>
    <source>
        <strain evidence="4">CGMCC 1.12397</strain>
    </source>
</reference>
<dbReference type="EMBL" id="FNKQ01000003">
    <property type="protein sequence ID" value="SDQ76375.1"/>
    <property type="molecule type" value="Genomic_DNA"/>
</dbReference>
<evidence type="ECO:0000313" key="6">
    <source>
        <dbReference type="Proteomes" id="UP000255421"/>
    </source>
</evidence>
<dbReference type="SUPFAM" id="SSF53448">
    <property type="entry name" value="Nucleotide-diphospho-sugar transferases"/>
    <property type="match status" value="1"/>
</dbReference>
<dbReference type="AlphaFoldDB" id="A0A1H1DIP7"/>
<proteinExistence type="predicted"/>
<protein>
    <submittedName>
        <fullName evidence="4">Adenosylcobinamide-phosphate guanylyltransferase</fullName>
    </submittedName>
    <submittedName>
        <fullName evidence="3">Cobalamin biosynthesis protein CobY</fullName>
    </submittedName>
</protein>
<dbReference type="OrthoDB" id="9782at2157"/>
<evidence type="ECO:0000313" key="5">
    <source>
        <dbReference type="Proteomes" id="UP000199289"/>
    </source>
</evidence>
<dbReference type="GO" id="GO:0016779">
    <property type="term" value="F:nucleotidyltransferase activity"/>
    <property type="evidence" value="ECO:0007669"/>
    <property type="project" value="UniProtKB-KW"/>
</dbReference>
<gene>
    <name evidence="3" type="ORF">DWB78_06185</name>
    <name evidence="4" type="ORF">SAMN05216278_2435</name>
</gene>
<evidence type="ECO:0000313" key="4">
    <source>
        <dbReference type="EMBL" id="SDQ76375.1"/>
    </source>
</evidence>
<dbReference type="Pfam" id="PF12804">
    <property type="entry name" value="NTP_transf_3"/>
    <property type="match status" value="1"/>
</dbReference>
<dbReference type="Proteomes" id="UP000255421">
    <property type="component" value="Unassembled WGS sequence"/>
</dbReference>
<keyword evidence="6" id="KW-1185">Reference proteome</keyword>
<evidence type="ECO:0000259" key="2">
    <source>
        <dbReference type="Pfam" id="PF12804"/>
    </source>
</evidence>
<keyword evidence="1 4" id="KW-0808">Transferase</keyword>
<organism evidence="4 5">
    <name type="scientific">Halopelagius longus</name>
    <dbReference type="NCBI Taxonomy" id="1236180"/>
    <lineage>
        <taxon>Archaea</taxon>
        <taxon>Methanobacteriati</taxon>
        <taxon>Methanobacteriota</taxon>
        <taxon>Stenosarchaea group</taxon>
        <taxon>Halobacteria</taxon>
        <taxon>Halobacteriales</taxon>
        <taxon>Haloferacaceae</taxon>
    </lineage>
</organism>
<evidence type="ECO:0000313" key="3">
    <source>
        <dbReference type="EMBL" id="RDI71351.1"/>
    </source>
</evidence>
<sequence>MCGGRGTRLGGETEKPLVPIDGTPMFDRAAAALRESRVDTVYAVVSPNAPETAAHARERGVPTVETPGEGYVEDLECALGEVGRPVVTVAADLPLLAADHVDDAIAAARRDEAGCEDDAFDSVTVCVPAALKRRLGASADSTFECEGRELAPTGLNVVSDAPDDTVRITYDARLAVNVNRPDDAELAEDLCD</sequence>
<dbReference type="InterPro" id="IPR025877">
    <property type="entry name" value="MobA-like_NTP_Trfase"/>
</dbReference>
<dbReference type="Proteomes" id="UP000199289">
    <property type="component" value="Unassembled WGS sequence"/>
</dbReference>
<keyword evidence="4" id="KW-0548">Nucleotidyltransferase</keyword>
<reference evidence="3 6" key="3">
    <citation type="submission" date="2018-07" db="EMBL/GenBank/DDBJ databases">
        <title>Genome sequence of extremly halophilic archaeon Halopelagius longus strain BC12-B1.</title>
        <authorList>
            <person name="Zhang X."/>
        </authorList>
    </citation>
    <scope>NUCLEOTIDE SEQUENCE [LARGE SCALE GENOMIC DNA]</scope>
    <source>
        <strain evidence="3 6">BC12-B1</strain>
    </source>
</reference>
<dbReference type="InterPro" id="IPR029044">
    <property type="entry name" value="Nucleotide-diphossugar_trans"/>
</dbReference>
<dbReference type="EMBL" id="QQST01000001">
    <property type="protein sequence ID" value="RDI71351.1"/>
    <property type="molecule type" value="Genomic_DNA"/>
</dbReference>
<name>A0A1H1DIP7_9EURY</name>
<feature type="domain" description="MobA-like NTP transferase" evidence="2">
    <location>
        <begin position="2"/>
        <end position="113"/>
    </location>
</feature>
<dbReference type="PANTHER" id="PTHR19136:SF86">
    <property type="entry name" value="ADENOSYLCOBINAMIDE-PHOSPHATE GUANYLYLTRANSFERASE"/>
    <property type="match status" value="1"/>
</dbReference>
<evidence type="ECO:0000256" key="1">
    <source>
        <dbReference type="ARBA" id="ARBA00022679"/>
    </source>
</evidence>
<dbReference type="Gene3D" id="3.90.550.10">
    <property type="entry name" value="Spore Coat Polysaccharide Biosynthesis Protein SpsA, Chain A"/>
    <property type="match status" value="1"/>
</dbReference>
<dbReference type="PANTHER" id="PTHR19136">
    <property type="entry name" value="MOLYBDENUM COFACTOR GUANYLYLTRANSFERASE"/>
    <property type="match status" value="1"/>
</dbReference>
<accession>A0A1H1DIP7</accession>